<sequence length="322" mass="37645">MKYTLENFSNILFNGFEIKLPDETLNIISDIAQHVGSPSYIKTPVFHKREVVPGRNNNQQMGGGDGYKKKRRNKNNENMNDDDWESIRNFQATKIEQKVGIDSKIVIIRSLINKITDKTYVELSNKIIETLDELIQDETCEEEMMKVGNSIFDIASNNRFYSKLYADLYAVLIHRYEIIKVVFEKSFNTFLELFQNIEHVNPEEDYNKFIKITAENEKRKSLSSFFVNLMLNGIITKEKIIEITCDLMGEVLKLMKEENKKSVVDEITENISLLYNKDLFENIKIDDELFTDIINRLSLCKVKTYPSLSNKSIFKYMDLNEM</sequence>
<evidence type="ECO:0000256" key="1">
    <source>
        <dbReference type="SAM" id="MobiDB-lite"/>
    </source>
</evidence>
<feature type="region of interest" description="Disordered" evidence="1">
    <location>
        <begin position="53"/>
        <end position="83"/>
    </location>
</feature>
<protein>
    <recommendedName>
        <fullName evidence="3">MIF4G domain-containing protein</fullName>
    </recommendedName>
</protein>
<dbReference type="EMBL" id="MN739489">
    <property type="protein sequence ID" value="QHT08000.1"/>
    <property type="molecule type" value="Genomic_DNA"/>
</dbReference>
<organism evidence="2">
    <name type="scientific">viral metagenome</name>
    <dbReference type="NCBI Taxonomy" id="1070528"/>
    <lineage>
        <taxon>unclassified sequences</taxon>
        <taxon>metagenomes</taxon>
        <taxon>organismal metagenomes</taxon>
    </lineage>
</organism>
<evidence type="ECO:0000313" key="2">
    <source>
        <dbReference type="EMBL" id="QHT08000.1"/>
    </source>
</evidence>
<accession>A0A6C0CVP4</accession>
<name>A0A6C0CVP4_9ZZZZ</name>
<dbReference type="Gene3D" id="1.25.40.180">
    <property type="match status" value="1"/>
</dbReference>
<reference evidence="2" key="1">
    <citation type="journal article" date="2020" name="Nature">
        <title>Giant virus diversity and host interactions through global metagenomics.</title>
        <authorList>
            <person name="Schulz F."/>
            <person name="Roux S."/>
            <person name="Paez-Espino D."/>
            <person name="Jungbluth S."/>
            <person name="Walsh D.A."/>
            <person name="Denef V.J."/>
            <person name="McMahon K.D."/>
            <person name="Konstantinidis K.T."/>
            <person name="Eloe-Fadrosh E.A."/>
            <person name="Kyrpides N.C."/>
            <person name="Woyke T."/>
        </authorList>
    </citation>
    <scope>NUCLEOTIDE SEQUENCE</scope>
    <source>
        <strain evidence="2">GVMAG-M-3300022752-39</strain>
    </source>
</reference>
<proteinExistence type="predicted"/>
<evidence type="ECO:0008006" key="3">
    <source>
        <dbReference type="Google" id="ProtNLM"/>
    </source>
</evidence>
<dbReference type="AlphaFoldDB" id="A0A6C0CVP4"/>